<dbReference type="SUPFAM" id="SSF53697">
    <property type="entry name" value="SIS domain"/>
    <property type="match status" value="1"/>
</dbReference>
<dbReference type="Proteomes" id="UP000604475">
    <property type="component" value="Unassembled WGS sequence"/>
</dbReference>
<dbReference type="InterPro" id="IPR001347">
    <property type="entry name" value="SIS_dom"/>
</dbReference>
<dbReference type="EMBL" id="JAEACQ010000250">
    <property type="protein sequence ID" value="MBL7630460.1"/>
    <property type="molecule type" value="Genomic_DNA"/>
</dbReference>
<gene>
    <name evidence="4" type="ORF">I7412_25530</name>
</gene>
<dbReference type="GO" id="GO:0004347">
    <property type="term" value="F:glucose-6-phosphate isomerase activity"/>
    <property type="evidence" value="ECO:0007669"/>
    <property type="project" value="InterPro"/>
</dbReference>
<evidence type="ECO:0000259" key="3">
    <source>
        <dbReference type="PROSITE" id="PS51464"/>
    </source>
</evidence>
<dbReference type="Pfam" id="PF10432">
    <property type="entry name" value="bact-PGI_C"/>
    <property type="match status" value="1"/>
</dbReference>
<comment type="similarity">
    <text evidence="1">Belongs to the PGI/PMI family.</text>
</comment>
<feature type="domain" description="SIS" evidence="3">
    <location>
        <begin position="45"/>
        <end position="195"/>
    </location>
</feature>
<reference evidence="4" key="1">
    <citation type="submission" date="2020-12" db="EMBL/GenBank/DDBJ databases">
        <title>Genomic characterization of non-nitrogen-fixing Frankia strains.</title>
        <authorList>
            <person name="Carlos-Shanley C."/>
            <person name="Guerra T."/>
            <person name="Hahn D."/>
        </authorList>
    </citation>
    <scope>NUCLEOTIDE SEQUENCE</scope>
    <source>
        <strain evidence="4">CN6</strain>
    </source>
</reference>
<sequence length="385" mass="39701">MYVDESVLDDPARLAAADPGDLLREIATSGRQVRETWRLAEEAGVGRLGADGRPRAVLVVGTGAAAGAAEVLATAAGPTSPAPVIGHHDHGLPGWVGVADVVLAVSGSGRSPLTLNAVEEADRRGCRILAVGPLGTPLHYLADRARAPFVAIDGSRPERASLWALATPLLAAGATLGVCRDVAAGAEAAAARLEEIATRSRPSSESFVNPAKLLALELAGTLPMIWGTSPATAAAASRAATQLAVTAKYPVLHGGLPHPAIYQIAAFDGVFGARGAAATGGGDDDGLDDFFRDRVDDELTTRLRLILLRDPGNEHPDVTRRADTVVSVAAERGVGVTELSAAGSHPVERLASLVGLLDYASVYLAMLIGIDPSLEPAIHDLDRVR</sequence>
<dbReference type="InterPro" id="IPR019490">
    <property type="entry name" value="Glu6P/Mann6P_isomerase_C"/>
</dbReference>
<dbReference type="GO" id="GO:1901135">
    <property type="term" value="P:carbohydrate derivative metabolic process"/>
    <property type="evidence" value="ECO:0007669"/>
    <property type="project" value="InterPro"/>
</dbReference>
<name>A0A937RKA3_9ACTN</name>
<keyword evidence="2 4" id="KW-0413">Isomerase</keyword>
<dbReference type="RefSeq" id="WP_203003727.1">
    <property type="nucleotide sequence ID" value="NZ_JADWYV010000089.1"/>
</dbReference>
<keyword evidence="5" id="KW-1185">Reference proteome</keyword>
<protein>
    <submittedName>
        <fullName evidence="4">Mannose-6-phosphate isomerase</fullName>
    </submittedName>
</protein>
<dbReference type="GO" id="GO:0097367">
    <property type="term" value="F:carbohydrate derivative binding"/>
    <property type="evidence" value="ECO:0007669"/>
    <property type="project" value="InterPro"/>
</dbReference>
<dbReference type="Gene3D" id="3.40.50.10490">
    <property type="entry name" value="Glucose-6-phosphate isomerase like protein, domain 1"/>
    <property type="match status" value="2"/>
</dbReference>
<dbReference type="InterPro" id="IPR046348">
    <property type="entry name" value="SIS_dom_sf"/>
</dbReference>
<evidence type="ECO:0000313" key="4">
    <source>
        <dbReference type="EMBL" id="MBL7630460.1"/>
    </source>
</evidence>
<dbReference type="GO" id="GO:0005975">
    <property type="term" value="P:carbohydrate metabolic process"/>
    <property type="evidence" value="ECO:0007669"/>
    <property type="project" value="InterPro"/>
</dbReference>
<dbReference type="PROSITE" id="PS51464">
    <property type="entry name" value="SIS"/>
    <property type="match status" value="1"/>
</dbReference>
<accession>A0A937RKA3</accession>
<evidence type="ECO:0000256" key="2">
    <source>
        <dbReference type="ARBA" id="ARBA00023235"/>
    </source>
</evidence>
<comment type="caution">
    <text evidence="4">The sequence shown here is derived from an EMBL/GenBank/DDBJ whole genome shotgun (WGS) entry which is preliminary data.</text>
</comment>
<dbReference type="GO" id="GO:0004476">
    <property type="term" value="F:mannose-6-phosphate isomerase activity"/>
    <property type="evidence" value="ECO:0007669"/>
    <property type="project" value="InterPro"/>
</dbReference>
<proteinExistence type="inferred from homology"/>
<evidence type="ECO:0000313" key="5">
    <source>
        <dbReference type="Proteomes" id="UP000604475"/>
    </source>
</evidence>
<organism evidence="4 5">
    <name type="scientific">Frankia nepalensis</name>
    <dbReference type="NCBI Taxonomy" id="1836974"/>
    <lineage>
        <taxon>Bacteria</taxon>
        <taxon>Bacillati</taxon>
        <taxon>Actinomycetota</taxon>
        <taxon>Actinomycetes</taxon>
        <taxon>Frankiales</taxon>
        <taxon>Frankiaceae</taxon>
        <taxon>Frankia</taxon>
    </lineage>
</organism>
<evidence type="ECO:0000256" key="1">
    <source>
        <dbReference type="ARBA" id="ARBA00010523"/>
    </source>
</evidence>
<dbReference type="AlphaFoldDB" id="A0A937RKA3"/>